<evidence type="ECO:0000313" key="3">
    <source>
        <dbReference type="EMBL" id="OLU04111.1"/>
    </source>
</evidence>
<feature type="domain" description="IraD/Gp25-like" evidence="1">
    <location>
        <begin position="39"/>
        <end position="143"/>
    </location>
</feature>
<name>A0A1H0I4S0_PSERE</name>
<dbReference type="EMBL" id="MSTQ01000004">
    <property type="protein sequence ID" value="OLU04111.1"/>
    <property type="molecule type" value="Genomic_DNA"/>
</dbReference>
<reference evidence="4 6" key="1">
    <citation type="submission" date="2016-10" db="EMBL/GenBank/DDBJ databases">
        <authorList>
            <person name="de Groot N.N."/>
        </authorList>
    </citation>
    <scope>NUCLEOTIDE SEQUENCE [LARGE SCALE GENOMIC DNA]</scope>
    <source>
        <strain evidence="4 6">BS3776</strain>
    </source>
</reference>
<dbReference type="Proteomes" id="UP000198549">
    <property type="component" value="Chromosome I"/>
</dbReference>
<accession>A0A1H0I4S0</accession>
<protein>
    <submittedName>
        <fullName evidence="2">Type VI secretion system baseplate subunit TssE</fullName>
    </submittedName>
    <submittedName>
        <fullName evidence="3">Type VI secretion system lysozyme</fullName>
    </submittedName>
    <submittedName>
        <fullName evidence="4">Type VI secretion system protein ImpF</fullName>
    </submittedName>
</protein>
<dbReference type="PANTHER" id="PTHR38595">
    <property type="entry name" value="CYTOPLASMIC PROTEIN-RELATED"/>
    <property type="match status" value="1"/>
</dbReference>
<reference evidence="2 7" key="4">
    <citation type="submission" date="2019-09" db="EMBL/GenBank/DDBJ databases">
        <title>Draft genome sequences of 48 bacterial type strains from the CCUG.</title>
        <authorList>
            <person name="Tunovic T."/>
            <person name="Pineiro-Iglesias B."/>
            <person name="Unosson C."/>
            <person name="Inganas E."/>
            <person name="Ohlen M."/>
            <person name="Cardew S."/>
            <person name="Jensie-Markopoulos S."/>
            <person name="Salva-Serra F."/>
            <person name="Jaen-Luchoro D."/>
            <person name="Karlsson R."/>
            <person name="Svensson-Stadler L."/>
            <person name="Chun J."/>
            <person name="Moore E."/>
        </authorList>
    </citation>
    <scope>NUCLEOTIDE SEQUENCE [LARGE SCALE GENOMIC DNA]</scope>
    <source>
        <strain evidence="2 7">CCUG 53116</strain>
    </source>
</reference>
<evidence type="ECO:0000313" key="6">
    <source>
        <dbReference type="Proteomes" id="UP000198549"/>
    </source>
</evidence>
<organism evidence="4 6">
    <name type="scientific">Pseudomonas reinekei</name>
    <dbReference type="NCBI Taxonomy" id="395598"/>
    <lineage>
        <taxon>Bacteria</taxon>
        <taxon>Pseudomonadati</taxon>
        <taxon>Pseudomonadota</taxon>
        <taxon>Gammaproteobacteria</taxon>
        <taxon>Pseudomonadales</taxon>
        <taxon>Pseudomonadaceae</taxon>
        <taxon>Pseudomonas</taxon>
    </lineage>
</organism>
<keyword evidence="5" id="KW-1185">Reference proteome</keyword>
<dbReference type="RefSeq" id="WP_075945844.1">
    <property type="nucleotide sequence ID" value="NZ_LT629709.1"/>
</dbReference>
<dbReference type="NCBIfam" id="TIGR03357">
    <property type="entry name" value="VI_zyme"/>
    <property type="match status" value="1"/>
</dbReference>
<dbReference type="InterPro" id="IPR053176">
    <property type="entry name" value="T6SS_TssE1-like"/>
</dbReference>
<proteinExistence type="predicted"/>
<evidence type="ECO:0000313" key="2">
    <source>
        <dbReference type="EMBL" id="KAB0486895.1"/>
    </source>
</evidence>
<evidence type="ECO:0000259" key="1">
    <source>
        <dbReference type="Pfam" id="PF04965"/>
    </source>
</evidence>
<dbReference type="OrthoDB" id="119583at2"/>
<evidence type="ECO:0000313" key="7">
    <source>
        <dbReference type="Proteomes" id="UP000460142"/>
    </source>
</evidence>
<sequence length="172" mass="19249">MAELTSKVRLQPSLLDRLTDAATHERHEARDKRVLSMRDLRKAVLRDLGWLLNSTSLGSVQSLEPYPLSAQSVLNFGLPDLSGRTATGLDRGELGRRIRQAIWDFEPRILRDSVQVIAVLPADAHVSHNHVAFEIHGELWGQPLPERLYLKTELDLEAGDVRVFDLEAGLAS</sequence>
<dbReference type="Proteomes" id="UP000460142">
    <property type="component" value="Unassembled WGS sequence"/>
</dbReference>
<dbReference type="PANTHER" id="PTHR38595:SF1">
    <property type="entry name" value="TYPE VI SECRETION SYSTEM COMPONENT TSSE1"/>
    <property type="match status" value="1"/>
</dbReference>
<reference evidence="3" key="3">
    <citation type="submission" date="2017-01" db="EMBL/GenBank/DDBJ databases">
        <authorList>
            <person name="Mah S.A."/>
            <person name="Swanson W.J."/>
            <person name="Moy G.W."/>
            <person name="Vacquier V.D."/>
        </authorList>
    </citation>
    <scope>NUCLEOTIDE SEQUENCE [LARGE SCALE GENOMIC DNA]</scope>
    <source>
        <strain evidence="3">MT1</strain>
    </source>
</reference>
<evidence type="ECO:0000313" key="4">
    <source>
        <dbReference type="EMBL" id="SDO26081.1"/>
    </source>
</evidence>
<dbReference type="Proteomes" id="UP000186756">
    <property type="component" value="Unassembled WGS sequence"/>
</dbReference>
<dbReference type="EMBL" id="LT629709">
    <property type="protein sequence ID" value="SDO26081.1"/>
    <property type="molecule type" value="Genomic_DNA"/>
</dbReference>
<dbReference type="InterPro" id="IPR017737">
    <property type="entry name" value="TssE1-like"/>
</dbReference>
<dbReference type="AlphaFoldDB" id="A0A1H0I4S0"/>
<reference evidence="5" key="2">
    <citation type="submission" date="2017-01" db="EMBL/GenBank/DDBJ databases">
        <authorList>
            <person name="Poblete-Castro I."/>
        </authorList>
    </citation>
    <scope>NUCLEOTIDE SEQUENCE [LARGE SCALE GENOMIC DNA]</scope>
    <source>
        <strain evidence="5">DSM 18361 / CCUG 53116 / MT1</strain>
    </source>
</reference>
<evidence type="ECO:0000313" key="5">
    <source>
        <dbReference type="Proteomes" id="UP000186756"/>
    </source>
</evidence>
<gene>
    <name evidence="2" type="primary">tssE</name>
    <name evidence="3" type="ORF">BVK86_07600</name>
    <name evidence="2" type="ORF">F7R15_08490</name>
    <name evidence="4" type="ORF">SAMN04490202_0358</name>
</gene>
<dbReference type="EMBL" id="VZPS01000004">
    <property type="protein sequence ID" value="KAB0486895.1"/>
    <property type="molecule type" value="Genomic_DNA"/>
</dbReference>
<dbReference type="Pfam" id="PF04965">
    <property type="entry name" value="GPW_gp25"/>
    <property type="match status" value="1"/>
</dbReference>
<dbReference type="SUPFAM" id="SSF160719">
    <property type="entry name" value="gpW/gp25-like"/>
    <property type="match status" value="1"/>
</dbReference>
<dbReference type="InterPro" id="IPR007048">
    <property type="entry name" value="IraD/Gp25-like"/>
</dbReference>